<organism evidence="1 2">
    <name type="scientific">Devosia pacifica</name>
    <dbReference type="NCBI Taxonomy" id="1335967"/>
    <lineage>
        <taxon>Bacteria</taxon>
        <taxon>Pseudomonadati</taxon>
        <taxon>Pseudomonadota</taxon>
        <taxon>Alphaproteobacteria</taxon>
        <taxon>Hyphomicrobiales</taxon>
        <taxon>Devosiaceae</taxon>
        <taxon>Devosia</taxon>
    </lineage>
</organism>
<dbReference type="EMBL" id="BMZE01000001">
    <property type="protein sequence ID" value="GHA19341.1"/>
    <property type="molecule type" value="Genomic_DNA"/>
</dbReference>
<gene>
    <name evidence="1" type="ORF">GCM10007989_13580</name>
</gene>
<evidence type="ECO:0000313" key="2">
    <source>
        <dbReference type="Proteomes" id="UP000646579"/>
    </source>
</evidence>
<name>A0A918S1K3_9HYPH</name>
<reference evidence="1" key="1">
    <citation type="journal article" date="2014" name="Int. J. Syst. Evol. Microbiol.">
        <title>Complete genome sequence of Corynebacterium casei LMG S-19264T (=DSM 44701T), isolated from a smear-ripened cheese.</title>
        <authorList>
            <consortium name="US DOE Joint Genome Institute (JGI-PGF)"/>
            <person name="Walter F."/>
            <person name="Albersmeier A."/>
            <person name="Kalinowski J."/>
            <person name="Ruckert C."/>
        </authorList>
    </citation>
    <scope>NUCLEOTIDE SEQUENCE</scope>
    <source>
        <strain evidence="1">KCTC 32437</strain>
    </source>
</reference>
<sequence length="1420" mass="157665">MKFKSLKHLNDWQPRDNRPKDAAKILASLRFPRQSMVRDWRLTDAEIERVLIENNRALIERGGTVITESESIRAGKKHDWSAERTVPLLGWAVLRNGWSIVPQDRPDKVGLGTGGLDRKASYSPAERRPSLIPQEVYDKSKRKTRRFDHAFLPSEWKERRMSLHEFLPLEDLWNSNLAIQCCAASGHIRALDVDCLDADVSAAVKRIAFETLGETPFIRYGKRPKVQLLYRVEGTDIEIRKWALSIKRDGDDAEDGPQNAVEFLAEGSMLTAYGLHHTTFQSFDWSEGSLHPAIAGPEHAPLITREMLRKFTNALQREFDIRGNAVASNPFGSKAAVTNFDRVSGSRADNLWLPRLQEGAEWTLDEDGNVLNGAEKWLTALTWAYVGANAERLDTCLPDLLEHAQLEAKMRLLSVKRDNAALNSEGAVARAVKYKIETAARKFRASIEAKSVKGRFHKGVIPWTISDDGRRPVPQRVRPAERPKDGSLDWLPSDSCPVDELAESVPASTVRVDKTVEQVEKDRNARALIEDLIERHAVADGVSSKVDAYIGDWMSTVSAWHEADDKLPAAPWVLKAPTGAGKTVKIIGRSAQWCRENPRQEGQGPVLLVLPTHANGDEAMRTAMAEGMFNPAETWTEEDLDRLEAAGRGVGVKIARFRGRLAAGCQRADELKSLSEKGIGASNLCGAKVEDGDSVDRAIARKKGEKLGKKEILCPFRERGECGYYQQMSDLKDADIVIVAHAYLTLSALPKDLKNPRAVIVDESTTYQLLQQRRMPISILRSARKPPFVTKSDRKRWPEWSDEDIEAHYVGGREELCAHVLSWVENGKDVAVELMALPNGVDLIECAVVVCDRANDRSRKVRPDLTPSQIKELADEPTGKHLWDEIQWWKLVRARLQSQQDDAAAEATKGEPLTLDERTAKGKRDMRWQVVMMPETDEKTGSTQETPHLRLSWRRKPNWVGVPMLLLDASAKPAIVSKVFGADPVVREVTAPLHGRTVALIERTWSNASFVPKWDASREELKKLGETIDEARKLITTTAVMYGHGRVLVGTTIAVREVLTGSGWAPPPNVDFVHFGALRGLDFAKAHVAAISIGRSEMPIGVVDGYAAALTYDDDVPEEPYDILGTGITVEGKPLFRKGVLQKIEMRTGQDVEHMVPSMPRRPVKNKFGGHSGDFEPSWATLLEESWREEEIRQFVGRLRLVYRGVAKDGNGNPLDVEPPLWIAVGKIIPEGLIVDEITEMKAILKISPMADLARLSGGVLAPNVTPHVPGAQAILKGRTMNQIADDTLPRDKIFLKRFAGVFMHAKYTVASGSGQAKSAMLLPAFAQGDPIAHWQALSEKYGELPDVMSVSEPTIAAIEGKAKPLDSRDYAPETGREVELQLLEAKSAIEGTDDMTDAEFDLLYGFGHLTLPESLPPAE</sequence>
<reference evidence="1" key="2">
    <citation type="submission" date="2020-09" db="EMBL/GenBank/DDBJ databases">
        <authorList>
            <person name="Sun Q."/>
            <person name="Kim S."/>
        </authorList>
    </citation>
    <scope>NUCLEOTIDE SEQUENCE</scope>
    <source>
        <strain evidence="1">KCTC 32437</strain>
    </source>
</reference>
<accession>A0A918S1K3</accession>
<evidence type="ECO:0000313" key="1">
    <source>
        <dbReference type="EMBL" id="GHA19341.1"/>
    </source>
</evidence>
<evidence type="ECO:0008006" key="3">
    <source>
        <dbReference type="Google" id="ProtNLM"/>
    </source>
</evidence>
<protein>
    <recommendedName>
        <fullName evidence="3">DNA primase/polymerase bifunctional N-terminal domain-containing protein</fullName>
    </recommendedName>
</protein>
<comment type="caution">
    <text evidence="1">The sequence shown here is derived from an EMBL/GenBank/DDBJ whole genome shotgun (WGS) entry which is preliminary data.</text>
</comment>
<proteinExistence type="predicted"/>
<dbReference type="RefSeq" id="WP_189424520.1">
    <property type="nucleotide sequence ID" value="NZ_BMZE01000001.1"/>
</dbReference>
<dbReference type="Proteomes" id="UP000646579">
    <property type="component" value="Unassembled WGS sequence"/>
</dbReference>
<keyword evidence="2" id="KW-1185">Reference proteome</keyword>